<proteinExistence type="predicted"/>
<evidence type="ECO:0000313" key="5">
    <source>
        <dbReference type="Proteomes" id="UP000030001"/>
    </source>
</evidence>
<sequence>MKSSSTIILSYVLCIATLVLASAIIFFVRRQLPARSLKHCQKLVDHERALLTMGFVAFAASLGLFFINYTCALLANVFSEGFMILALMTTILITIRSSF</sequence>
<feature type="transmembrane region" description="Helical" evidence="1">
    <location>
        <begin position="6"/>
        <end position="28"/>
    </location>
</feature>
<evidence type="ECO:0000313" key="3">
    <source>
        <dbReference type="EMBL" id="MDC2826804.1"/>
    </source>
</evidence>
<feature type="transmembrane region" description="Helical" evidence="1">
    <location>
        <begin position="73"/>
        <end position="95"/>
    </location>
</feature>
<gene>
    <name evidence="4" type="ORF">LM011_07795</name>
    <name evidence="2" type="ORF">LX03_01965</name>
    <name evidence="3" type="ORF">PO158_00550</name>
</gene>
<reference evidence="4 6" key="2">
    <citation type="submission" date="2020-10" db="EMBL/GenBank/DDBJ databases">
        <title>Genome sequencing of Lactobacillus mucosae KCTC 21011.</title>
        <authorList>
            <person name="Kim J."/>
        </authorList>
    </citation>
    <scope>NUCLEOTIDE SEQUENCE [LARGE SCALE GENOMIC DNA]</scope>
    <source>
        <strain evidence="4 6">LM011</strain>
    </source>
</reference>
<dbReference type="EMBL" id="JROC01000024">
    <property type="protein sequence ID" value="KGL67344.1"/>
    <property type="molecule type" value="Genomic_DNA"/>
</dbReference>
<name>A0A099YAK7_LIMMU</name>
<keyword evidence="1" id="KW-1133">Transmembrane helix</keyword>
<dbReference type="Proteomes" id="UP000030001">
    <property type="component" value="Unassembled WGS sequence"/>
</dbReference>
<dbReference type="Proteomes" id="UP001218021">
    <property type="component" value="Unassembled WGS sequence"/>
</dbReference>
<dbReference type="Proteomes" id="UP000593929">
    <property type="component" value="Chromosome"/>
</dbReference>
<evidence type="ECO:0000313" key="2">
    <source>
        <dbReference type="EMBL" id="KGL67344.1"/>
    </source>
</evidence>
<dbReference type="RefSeq" id="WP_034539312.1">
    <property type="nucleotide sequence ID" value="NZ_CABFNH010000027.1"/>
</dbReference>
<feature type="transmembrane region" description="Helical" evidence="1">
    <location>
        <begin position="49"/>
        <end position="67"/>
    </location>
</feature>
<keyword evidence="1" id="KW-0472">Membrane</keyword>
<evidence type="ECO:0000256" key="1">
    <source>
        <dbReference type="SAM" id="Phobius"/>
    </source>
</evidence>
<reference evidence="2 5" key="1">
    <citation type="submission" date="2014-09" db="EMBL/GenBank/DDBJ databases">
        <title>Lactobacillus mucosae CRL573 Genome Sequencing.</title>
        <authorList>
            <person name="Bleckwedel J."/>
            <person name="Teran L.C."/>
            <person name="Bonacina J."/>
            <person name="Saavedra L."/>
            <person name="Mozzi F.B."/>
            <person name="Raya R.R."/>
        </authorList>
    </citation>
    <scope>NUCLEOTIDE SEQUENCE [LARGE SCALE GENOMIC DNA]</scope>
    <source>
        <strain evidence="2 5">CRL573</strain>
    </source>
</reference>
<accession>A0A099YAK7</accession>
<dbReference type="AlphaFoldDB" id="A0A099YAK7"/>
<organism evidence="2 5">
    <name type="scientific">Limosilactobacillus mucosae</name>
    <name type="common">Lactobacillus mucosae</name>
    <dbReference type="NCBI Taxonomy" id="97478"/>
    <lineage>
        <taxon>Bacteria</taxon>
        <taxon>Bacillati</taxon>
        <taxon>Bacillota</taxon>
        <taxon>Bacilli</taxon>
        <taxon>Lactobacillales</taxon>
        <taxon>Lactobacillaceae</taxon>
        <taxon>Limosilactobacillus</taxon>
    </lineage>
</organism>
<dbReference type="EMBL" id="JAQOND010000002">
    <property type="protein sequence ID" value="MDC2826804.1"/>
    <property type="molecule type" value="Genomic_DNA"/>
</dbReference>
<dbReference type="EMBL" id="CP062966">
    <property type="protein sequence ID" value="QOL69293.1"/>
    <property type="molecule type" value="Genomic_DNA"/>
</dbReference>
<protein>
    <submittedName>
        <fullName evidence="2">Uncharacterized protein</fullName>
    </submittedName>
</protein>
<dbReference type="GeneID" id="57114041"/>
<evidence type="ECO:0000313" key="4">
    <source>
        <dbReference type="EMBL" id="QOL69293.1"/>
    </source>
</evidence>
<keyword evidence="1" id="KW-0812">Transmembrane</keyword>
<evidence type="ECO:0000313" key="6">
    <source>
        <dbReference type="Proteomes" id="UP000593929"/>
    </source>
</evidence>
<reference evidence="3" key="3">
    <citation type="submission" date="2023-01" db="EMBL/GenBank/DDBJ databases">
        <title>Genome analysis of 13 Lactobacillus isolated from gut of wild boar.</title>
        <authorList>
            <person name="Papp P."/>
            <person name="Libisch B."/>
            <person name="Nagy T."/>
            <person name="Olasz F."/>
        </authorList>
    </citation>
    <scope>NUCLEOTIDE SEQUENCE</scope>
    <source>
        <strain evidence="3">F108</strain>
    </source>
</reference>